<dbReference type="PANTHER" id="PTHR47336">
    <property type="entry name" value="TRANSCRIPTION FACTOR HMS1-RELATED"/>
    <property type="match status" value="1"/>
</dbReference>
<name>A0AAD7HDE7_9AGAR</name>
<dbReference type="InterPro" id="IPR052099">
    <property type="entry name" value="Regulatory_TF_Diverse"/>
</dbReference>
<protein>
    <recommendedName>
        <fullName evidence="2">BHLH domain-containing protein</fullName>
    </recommendedName>
</protein>
<accession>A0AAD7HDE7</accession>
<comment type="caution">
    <text evidence="3">The sequence shown here is derived from an EMBL/GenBank/DDBJ whole genome shotgun (WGS) entry which is preliminary data.</text>
</comment>
<feature type="region of interest" description="Disordered" evidence="1">
    <location>
        <begin position="376"/>
        <end position="405"/>
    </location>
</feature>
<dbReference type="PANTHER" id="PTHR47336:SF2">
    <property type="entry name" value="TRANSCRIPTION FACTOR HMS1-RELATED"/>
    <property type="match status" value="1"/>
</dbReference>
<dbReference type="Pfam" id="PF00010">
    <property type="entry name" value="HLH"/>
    <property type="match status" value="1"/>
</dbReference>
<organism evidence="3 4">
    <name type="scientific">Mycena metata</name>
    <dbReference type="NCBI Taxonomy" id="1033252"/>
    <lineage>
        <taxon>Eukaryota</taxon>
        <taxon>Fungi</taxon>
        <taxon>Dikarya</taxon>
        <taxon>Basidiomycota</taxon>
        <taxon>Agaricomycotina</taxon>
        <taxon>Agaricomycetes</taxon>
        <taxon>Agaricomycetidae</taxon>
        <taxon>Agaricales</taxon>
        <taxon>Marasmiineae</taxon>
        <taxon>Mycenaceae</taxon>
        <taxon>Mycena</taxon>
    </lineage>
</organism>
<feature type="compositionally biased region" description="Polar residues" evidence="1">
    <location>
        <begin position="26"/>
        <end position="40"/>
    </location>
</feature>
<dbReference type="GO" id="GO:0046983">
    <property type="term" value="F:protein dimerization activity"/>
    <property type="evidence" value="ECO:0007669"/>
    <property type="project" value="InterPro"/>
</dbReference>
<feature type="compositionally biased region" description="Low complexity" evidence="1">
    <location>
        <begin position="43"/>
        <end position="53"/>
    </location>
</feature>
<dbReference type="InterPro" id="IPR036638">
    <property type="entry name" value="HLH_DNA-bd_sf"/>
</dbReference>
<dbReference type="EMBL" id="JARKIB010000268">
    <property type="protein sequence ID" value="KAJ7718164.1"/>
    <property type="molecule type" value="Genomic_DNA"/>
</dbReference>
<proteinExistence type="predicted"/>
<evidence type="ECO:0000259" key="2">
    <source>
        <dbReference type="Pfam" id="PF00010"/>
    </source>
</evidence>
<dbReference type="InterPro" id="IPR011598">
    <property type="entry name" value="bHLH_dom"/>
</dbReference>
<sequence>MSTVMNDDLGLHPSDPLNRLLHNHSQHNMQPSDNDSSPSVGTPPDWNSLSSSFSPPPSIRAVSVDTGYSTSTDDPATELANRVRKNAGVVLAVQIGATRNTTRRPLPPRLPPRIQHPTPPHPRYHRTRPPSVPPTPATPVQTVTQSRPKTSHTTIERHYRTNINARIQSLRQAVPALRVVGRAAAIKAGELYPSGDASDLENHINARGFVDGVKIVCKCSKAVEYIRVLKNREKCLTRELEGLKTLLRSCWASGSASGWGRLAGGERDEVGVEDGGNAGEDDDGEDEEGGGQGRKRKKVKVEHGTPRKVAPLPASDCMHKHRSARDWWEREGSLSPSLLFPALIPHVLVPLGSPAVKSSAPQGMYMLHVRPACCARPHAPSPSSSSSPSLPRPRAQRRTAESISHSAVTQRMRACCVVWRVPRLVHFSLLSTLSPVPHRTCMRR</sequence>
<gene>
    <name evidence="3" type="ORF">B0H16DRAFT_1700756</name>
</gene>
<evidence type="ECO:0000256" key="1">
    <source>
        <dbReference type="SAM" id="MobiDB-lite"/>
    </source>
</evidence>
<feature type="region of interest" description="Disordered" evidence="1">
    <location>
        <begin position="262"/>
        <end position="313"/>
    </location>
</feature>
<evidence type="ECO:0000313" key="4">
    <source>
        <dbReference type="Proteomes" id="UP001215598"/>
    </source>
</evidence>
<dbReference type="Gene3D" id="4.10.280.10">
    <property type="entry name" value="Helix-loop-helix DNA-binding domain"/>
    <property type="match status" value="1"/>
</dbReference>
<feature type="compositionally biased region" description="Low complexity" evidence="1">
    <location>
        <begin position="376"/>
        <end position="393"/>
    </location>
</feature>
<feature type="domain" description="BHLH" evidence="2">
    <location>
        <begin position="149"/>
        <end position="176"/>
    </location>
</feature>
<dbReference type="Proteomes" id="UP001215598">
    <property type="component" value="Unassembled WGS sequence"/>
</dbReference>
<reference evidence="3" key="1">
    <citation type="submission" date="2023-03" db="EMBL/GenBank/DDBJ databases">
        <title>Massive genome expansion in bonnet fungi (Mycena s.s.) driven by repeated elements and novel gene families across ecological guilds.</title>
        <authorList>
            <consortium name="Lawrence Berkeley National Laboratory"/>
            <person name="Harder C.B."/>
            <person name="Miyauchi S."/>
            <person name="Viragh M."/>
            <person name="Kuo A."/>
            <person name="Thoen E."/>
            <person name="Andreopoulos B."/>
            <person name="Lu D."/>
            <person name="Skrede I."/>
            <person name="Drula E."/>
            <person name="Henrissat B."/>
            <person name="Morin E."/>
            <person name="Kohler A."/>
            <person name="Barry K."/>
            <person name="LaButti K."/>
            <person name="Morin E."/>
            <person name="Salamov A."/>
            <person name="Lipzen A."/>
            <person name="Mereny Z."/>
            <person name="Hegedus B."/>
            <person name="Baldrian P."/>
            <person name="Stursova M."/>
            <person name="Weitz H."/>
            <person name="Taylor A."/>
            <person name="Grigoriev I.V."/>
            <person name="Nagy L.G."/>
            <person name="Martin F."/>
            <person name="Kauserud H."/>
        </authorList>
    </citation>
    <scope>NUCLEOTIDE SEQUENCE</scope>
    <source>
        <strain evidence="3">CBHHK182m</strain>
    </source>
</reference>
<dbReference type="SUPFAM" id="SSF47459">
    <property type="entry name" value="HLH, helix-loop-helix DNA-binding domain"/>
    <property type="match status" value="1"/>
</dbReference>
<feature type="compositionally biased region" description="Acidic residues" evidence="1">
    <location>
        <begin position="279"/>
        <end position="289"/>
    </location>
</feature>
<feature type="region of interest" description="Disordered" evidence="1">
    <location>
        <begin position="95"/>
        <end position="153"/>
    </location>
</feature>
<dbReference type="AlphaFoldDB" id="A0AAD7HDE7"/>
<evidence type="ECO:0000313" key="3">
    <source>
        <dbReference type="EMBL" id="KAJ7718164.1"/>
    </source>
</evidence>
<keyword evidence="4" id="KW-1185">Reference proteome</keyword>
<feature type="region of interest" description="Disordered" evidence="1">
    <location>
        <begin position="1"/>
        <end position="75"/>
    </location>
</feature>